<feature type="region of interest" description="Disordered" evidence="1">
    <location>
        <begin position="250"/>
        <end position="283"/>
    </location>
</feature>
<evidence type="ECO:0000313" key="3">
    <source>
        <dbReference type="Proteomes" id="UP000827092"/>
    </source>
</evidence>
<accession>A0AAV6UDV1</accession>
<name>A0AAV6UDV1_9ARAC</name>
<dbReference type="Proteomes" id="UP000827092">
    <property type="component" value="Unassembled WGS sequence"/>
</dbReference>
<dbReference type="AlphaFoldDB" id="A0AAV6UDV1"/>
<feature type="region of interest" description="Disordered" evidence="1">
    <location>
        <begin position="319"/>
        <end position="361"/>
    </location>
</feature>
<organism evidence="2 3">
    <name type="scientific">Oedothorax gibbosus</name>
    <dbReference type="NCBI Taxonomy" id="931172"/>
    <lineage>
        <taxon>Eukaryota</taxon>
        <taxon>Metazoa</taxon>
        <taxon>Ecdysozoa</taxon>
        <taxon>Arthropoda</taxon>
        <taxon>Chelicerata</taxon>
        <taxon>Arachnida</taxon>
        <taxon>Araneae</taxon>
        <taxon>Araneomorphae</taxon>
        <taxon>Entelegynae</taxon>
        <taxon>Araneoidea</taxon>
        <taxon>Linyphiidae</taxon>
        <taxon>Erigoninae</taxon>
        <taxon>Oedothorax</taxon>
    </lineage>
</organism>
<sequence length="959" mass="104768">MFTNVPIVKDNNSSGEYEVLGSKKENSISSLHQKEDPSSEHFIGKKRNLFSVTSVTDHASSTLSLGITKTSTISNPATTNSDATYEYSSTTQHPTDSQGTDLTKQSKNAISSTTGGGKEVTTTANGKDITTAAFSPETAKHGTENFLFSHLTSPSTGKPIAKHALENNNDNIVESDKSQAKDYRNEVQSVQKKILDPVKDINSNQGKNVFVSKENAVFKDNMFTTTTFLTLPTAAAQNLVPVEIRSKQSYESSTLGESVKGETGLNGTGKSNQETGTSSPVTDIKFGVKENNIKIISSQNDAIPLFVQNLLSSTVNHNSEVKLSRKKRVERKESSSSQIVKKASSNETQSTFSTTERNKSLPGIPFMQTNYNFIYLLPLLLSSSQLKNHSNITGTNSVEDVVEEATKSVSKIIKESSTANVIIGKINHHQEEAQEHQTATNEDIHSPNKKSVSLELTSNNNVLEYSTVSTKQDDKDVAGQKNVTANQYILLLVKNNNENETLATEEAKSKETIMDEYTRFVLSHYFDIQNSERDSNNSNLTNPDLLYLNEVHSPEPIKANGQNGTDPDNNVSNSDSNKPKDLLFLTVFSSWANNYSTGSPEHFIEEDPTFMTNTMVTAEFTTEMTSENGLGNGTTATNKTEFQNLAQKDESSIQGITGDLKNGIIIKDGSKNSKTITNEIESQKLAEKDENSMPRSTTEFTTAISINSDLENNKTVKNNIGFQNLSQFDSISIPGITAETTTEMTAASDMENNTKVANKNLLEKLMQGEASVSPNKDDLQGSKFNHIPLSNNVLEMSEIHELLNDFHNTTFTNKTGLVNLAHASSIPGISAELTTIITITSYLKNSTKLENEKELQNLAKKDSSSIPGITTELTTGITAELTTGITATSDLENNPNIANNGLEKLMQGGTSSSPNKDDLQGNKLNHVPLSNKNVSEMQKLFNSFHLTSTGLLDQREERV</sequence>
<comment type="caution">
    <text evidence="2">The sequence shown here is derived from an EMBL/GenBank/DDBJ whole genome shotgun (WGS) entry which is preliminary data.</text>
</comment>
<feature type="region of interest" description="Disordered" evidence="1">
    <location>
        <begin position="890"/>
        <end position="927"/>
    </location>
</feature>
<evidence type="ECO:0000313" key="2">
    <source>
        <dbReference type="EMBL" id="KAG8182033.1"/>
    </source>
</evidence>
<feature type="compositionally biased region" description="Low complexity" evidence="1">
    <location>
        <begin position="335"/>
        <end position="345"/>
    </location>
</feature>
<feature type="compositionally biased region" description="Polar residues" evidence="1">
    <location>
        <begin position="71"/>
        <end position="113"/>
    </location>
</feature>
<feature type="compositionally biased region" description="Low complexity" evidence="1">
    <location>
        <begin position="566"/>
        <end position="576"/>
    </location>
</feature>
<reference evidence="2 3" key="1">
    <citation type="journal article" date="2022" name="Nat. Ecol. Evol.">
        <title>A masculinizing supergene underlies an exaggerated male reproductive morph in a spider.</title>
        <authorList>
            <person name="Hendrickx F."/>
            <person name="De Corte Z."/>
            <person name="Sonet G."/>
            <person name="Van Belleghem S.M."/>
            <person name="Kostlbacher S."/>
            <person name="Vangestel C."/>
        </authorList>
    </citation>
    <scope>NUCLEOTIDE SEQUENCE [LARGE SCALE GENOMIC DNA]</scope>
    <source>
        <strain evidence="2">W744_W776</strain>
    </source>
</reference>
<protein>
    <submittedName>
        <fullName evidence="2">Uncharacterized protein</fullName>
    </submittedName>
</protein>
<feature type="compositionally biased region" description="Polar residues" evidence="1">
    <location>
        <begin position="268"/>
        <end position="281"/>
    </location>
</feature>
<feature type="compositionally biased region" description="Polar residues" evidence="1">
    <location>
        <begin position="346"/>
        <end position="355"/>
    </location>
</feature>
<feature type="region of interest" description="Disordered" evidence="1">
    <location>
        <begin position="555"/>
        <end position="577"/>
    </location>
</feature>
<dbReference type="EMBL" id="JAFNEN010000483">
    <property type="protein sequence ID" value="KAG8182033.1"/>
    <property type="molecule type" value="Genomic_DNA"/>
</dbReference>
<evidence type="ECO:0000256" key="1">
    <source>
        <dbReference type="SAM" id="MobiDB-lite"/>
    </source>
</evidence>
<gene>
    <name evidence="2" type="ORF">JTE90_013963</name>
</gene>
<proteinExistence type="predicted"/>
<feature type="region of interest" description="Disordered" evidence="1">
    <location>
        <begin position="71"/>
        <end position="123"/>
    </location>
</feature>
<keyword evidence="3" id="KW-1185">Reference proteome</keyword>
<feature type="compositionally biased region" description="Polar residues" evidence="1">
    <location>
        <begin position="890"/>
        <end position="899"/>
    </location>
</feature>